<evidence type="ECO:0000313" key="5">
    <source>
        <dbReference type="Proteomes" id="UP000008810"/>
    </source>
</evidence>
<dbReference type="PANTHER" id="PTHR33075:SF7">
    <property type="entry name" value="OS02G0303350 PROTEIN"/>
    <property type="match status" value="1"/>
</dbReference>
<dbReference type="STRING" id="15368.A0A0Q3E212"/>
<accession>A0A0Q3E212</accession>
<dbReference type="SUPFAM" id="SSF57756">
    <property type="entry name" value="Retrovirus zinc finger-like domains"/>
    <property type="match status" value="1"/>
</dbReference>
<dbReference type="OrthoDB" id="696876at2759"/>
<dbReference type="PANTHER" id="PTHR33075">
    <property type="entry name" value="OS02G0499800 PROTEIN"/>
    <property type="match status" value="1"/>
</dbReference>
<protein>
    <recommendedName>
        <fullName evidence="2">DUF7597 domain-containing protein</fullName>
    </recommendedName>
</protein>
<reference evidence="3 4" key="1">
    <citation type="journal article" date="2010" name="Nature">
        <title>Genome sequencing and analysis of the model grass Brachypodium distachyon.</title>
        <authorList>
            <consortium name="International Brachypodium Initiative"/>
        </authorList>
    </citation>
    <scope>NUCLEOTIDE SEQUENCE [LARGE SCALE GENOMIC DNA]</scope>
    <source>
        <strain evidence="3 4">Bd21</strain>
    </source>
</reference>
<feature type="domain" description="DUF7597" evidence="2">
    <location>
        <begin position="453"/>
        <end position="556"/>
    </location>
</feature>
<feature type="compositionally biased region" description="Polar residues" evidence="1">
    <location>
        <begin position="653"/>
        <end position="668"/>
    </location>
</feature>
<feature type="non-terminal residue" evidence="3">
    <location>
        <position position="677"/>
    </location>
</feature>
<keyword evidence="5" id="KW-1185">Reference proteome</keyword>
<dbReference type="Pfam" id="PF24530">
    <property type="entry name" value="DUF7597"/>
    <property type="match status" value="1"/>
</dbReference>
<gene>
    <name evidence="3" type="ORF">BRADI_5g02903v3</name>
</gene>
<dbReference type="InterPro" id="IPR056018">
    <property type="entry name" value="DUF7597"/>
</dbReference>
<proteinExistence type="predicted"/>
<dbReference type="AlphaFoldDB" id="A0A0Q3E212"/>
<dbReference type="GO" id="GO:0008270">
    <property type="term" value="F:zinc ion binding"/>
    <property type="evidence" value="ECO:0007669"/>
    <property type="project" value="InterPro"/>
</dbReference>
<organism evidence="3">
    <name type="scientific">Brachypodium distachyon</name>
    <name type="common">Purple false brome</name>
    <name type="synonym">Trachynia distachya</name>
    <dbReference type="NCBI Taxonomy" id="15368"/>
    <lineage>
        <taxon>Eukaryota</taxon>
        <taxon>Viridiplantae</taxon>
        <taxon>Streptophyta</taxon>
        <taxon>Embryophyta</taxon>
        <taxon>Tracheophyta</taxon>
        <taxon>Spermatophyta</taxon>
        <taxon>Magnoliopsida</taxon>
        <taxon>Liliopsida</taxon>
        <taxon>Poales</taxon>
        <taxon>Poaceae</taxon>
        <taxon>BOP clade</taxon>
        <taxon>Pooideae</taxon>
        <taxon>Stipodae</taxon>
        <taxon>Brachypodieae</taxon>
        <taxon>Brachypodium</taxon>
    </lineage>
</organism>
<dbReference type="EMBL" id="CM000884">
    <property type="protein sequence ID" value="KQJ81759.1"/>
    <property type="molecule type" value="Genomic_DNA"/>
</dbReference>
<feature type="region of interest" description="Disordered" evidence="1">
    <location>
        <begin position="1"/>
        <end position="39"/>
    </location>
</feature>
<feature type="compositionally biased region" description="Polar residues" evidence="1">
    <location>
        <begin position="30"/>
        <end position="39"/>
    </location>
</feature>
<reference evidence="3" key="2">
    <citation type="submission" date="2017-06" db="EMBL/GenBank/DDBJ databases">
        <title>WGS assembly of Brachypodium distachyon.</title>
        <authorList>
            <consortium name="The International Brachypodium Initiative"/>
            <person name="Lucas S."/>
            <person name="Harmon-Smith M."/>
            <person name="Lail K."/>
            <person name="Tice H."/>
            <person name="Grimwood J."/>
            <person name="Bruce D."/>
            <person name="Barry K."/>
            <person name="Shu S."/>
            <person name="Lindquist E."/>
            <person name="Wang M."/>
            <person name="Pitluck S."/>
            <person name="Vogel J.P."/>
            <person name="Garvin D.F."/>
            <person name="Mockler T.C."/>
            <person name="Schmutz J."/>
            <person name="Rokhsar D."/>
            <person name="Bevan M.W."/>
        </authorList>
    </citation>
    <scope>NUCLEOTIDE SEQUENCE</scope>
    <source>
        <strain evidence="3">Bd21</strain>
    </source>
</reference>
<evidence type="ECO:0000256" key="1">
    <source>
        <dbReference type="SAM" id="MobiDB-lite"/>
    </source>
</evidence>
<dbReference type="InterPro" id="IPR036875">
    <property type="entry name" value="Znf_CCHC_sf"/>
</dbReference>
<feature type="compositionally biased region" description="Acidic residues" evidence="1">
    <location>
        <begin position="635"/>
        <end position="652"/>
    </location>
</feature>
<name>A0A0Q3E212_BRADI</name>
<evidence type="ECO:0000313" key="3">
    <source>
        <dbReference type="EMBL" id="KQJ81759.1"/>
    </source>
</evidence>
<evidence type="ECO:0000259" key="2">
    <source>
        <dbReference type="Pfam" id="PF24530"/>
    </source>
</evidence>
<feature type="compositionally biased region" description="Polar residues" evidence="1">
    <location>
        <begin position="1"/>
        <end position="13"/>
    </location>
</feature>
<dbReference type="Proteomes" id="UP000008810">
    <property type="component" value="Chromosome 5"/>
</dbReference>
<evidence type="ECO:0000313" key="4">
    <source>
        <dbReference type="EnsemblPlants" id="KQJ81759"/>
    </source>
</evidence>
<feature type="region of interest" description="Disordered" evidence="1">
    <location>
        <begin position="635"/>
        <end position="677"/>
    </location>
</feature>
<feature type="region of interest" description="Disordered" evidence="1">
    <location>
        <begin position="298"/>
        <end position="343"/>
    </location>
</feature>
<sequence length="677" mass="75454">MELRSLNPSSQQREQAKEVLADKSNHPPAQGTNPNKGMNLNIDQRPDIKLQQELWQRWHFPITVPASARPDFFMVASFGRCKFRLTPESVGNLLDVCLGGNQVEFRVILLRDRTFRFSVTNKLIGFHIAKLASFTCSNFVVYFHLWGFGGSDYIREFYAWEREEQQLWESPKKHCSPRKTDRSYAQVTSQAPDILTGANAIPIVRQSAFTRLEALAPSPPLSPWTPTKEMDLADCGYAPQDIQQCKEAHIAKLKRQQKEPVPIATVFQRLQLPATSTAAPAPEKTVPNGNSRVNHHIQVGGKSGSINPLNGHNNGKAHNDNSSLSADTSGTGNSMGRNKDTGLGPTCSRCLKEGHHFTNCNNAIHCRFCLIPGHIYRFCRETLASLSQKSEMPKWQGQGDGFPSSAHPAIPKPQSATVATKSVVGEASSMANYAIDLAPLLPGRFDIIDVPGRPQQCGYHVIGHLPAKNEDVAIVNLVPPPNPDAPFHVTRDRIVDLLDGHLGIRIDHMQRSSLGHAIVRLVSTSDRAPIVLDGPHQHNGVQFIFTEHNRGIDWRSFSYNQEVWLMLLNLPLDLWILLIWDKTVSNLTRAIVKVRVEALANIPFSLQFSHGNDFNAKSWTIPIYILSQRLMGLEAPEEQDPPDDENREEEQGGDQQMNPPNRSTNSLQIDGRFGGWG</sequence>
<reference evidence="4" key="3">
    <citation type="submission" date="2018-08" db="UniProtKB">
        <authorList>
            <consortium name="EnsemblPlants"/>
        </authorList>
    </citation>
    <scope>IDENTIFICATION</scope>
    <source>
        <strain evidence="4">cv. Bd21</strain>
    </source>
</reference>
<dbReference type="FunCoup" id="A0A0Q3E212">
    <property type="interactions" value="324"/>
</dbReference>
<dbReference type="GO" id="GO:0003676">
    <property type="term" value="F:nucleic acid binding"/>
    <property type="evidence" value="ECO:0007669"/>
    <property type="project" value="InterPro"/>
</dbReference>
<dbReference type="InParanoid" id="A0A0Q3E212"/>
<feature type="compositionally biased region" description="Basic and acidic residues" evidence="1">
    <location>
        <begin position="14"/>
        <end position="25"/>
    </location>
</feature>
<dbReference type="EnsemblPlants" id="KQJ81759">
    <property type="protein sequence ID" value="KQJ81759"/>
    <property type="gene ID" value="BRADI_5g02903v3"/>
</dbReference>
<feature type="compositionally biased region" description="Polar residues" evidence="1">
    <location>
        <begin position="304"/>
        <end position="313"/>
    </location>
</feature>
<dbReference type="Gramene" id="KQJ81759">
    <property type="protein sequence ID" value="KQJ81759"/>
    <property type="gene ID" value="BRADI_5g02903v3"/>
</dbReference>
<dbReference type="Gene3D" id="4.10.60.10">
    <property type="entry name" value="Zinc finger, CCHC-type"/>
    <property type="match status" value="1"/>
</dbReference>
<feature type="compositionally biased region" description="Polar residues" evidence="1">
    <location>
        <begin position="320"/>
        <end position="336"/>
    </location>
</feature>